<dbReference type="Pfam" id="PF09922">
    <property type="entry name" value="LiaF-like_C"/>
    <property type="match status" value="1"/>
</dbReference>
<dbReference type="InterPro" id="IPR024425">
    <property type="entry name" value="LiaF-like_C"/>
</dbReference>
<feature type="transmembrane region" description="Helical" evidence="2">
    <location>
        <begin position="5"/>
        <end position="24"/>
    </location>
</feature>
<dbReference type="Pfam" id="PF22570">
    <property type="entry name" value="LiaF-TM"/>
    <property type="match status" value="1"/>
</dbReference>
<feature type="transmembrane region" description="Helical" evidence="2">
    <location>
        <begin position="92"/>
        <end position="110"/>
    </location>
</feature>
<feature type="compositionally biased region" description="Pro residues" evidence="1">
    <location>
        <begin position="136"/>
        <end position="152"/>
    </location>
</feature>
<dbReference type="InterPro" id="IPR054331">
    <property type="entry name" value="LiaF_TM"/>
</dbReference>
<keyword evidence="6" id="KW-1185">Reference proteome</keyword>
<feature type="domain" description="LiaF transmembrane" evidence="4">
    <location>
        <begin position="11"/>
        <end position="115"/>
    </location>
</feature>
<dbReference type="OrthoDB" id="2351415at2"/>
<dbReference type="AlphaFoldDB" id="A0A3P3U2B6"/>
<dbReference type="InterPro" id="IPR047793">
    <property type="entry name" value="LiaF_C"/>
</dbReference>
<evidence type="ECO:0008006" key="7">
    <source>
        <dbReference type="Google" id="ProtNLM"/>
    </source>
</evidence>
<evidence type="ECO:0000256" key="1">
    <source>
        <dbReference type="SAM" id="MobiDB-lite"/>
    </source>
</evidence>
<evidence type="ECO:0000256" key="2">
    <source>
        <dbReference type="SAM" id="Phobius"/>
    </source>
</evidence>
<comment type="caution">
    <text evidence="5">The sequence shown here is derived from an EMBL/GenBank/DDBJ whole genome shotgun (WGS) entry which is preliminary data.</text>
</comment>
<gene>
    <name evidence="5" type="ORF">EHV15_17310</name>
</gene>
<sequence length="327" mass="36276">MRHNLFGRLIGGLLLIGIGALFLLNQMGITDVSIGYLFSTFWPVFLIFAGLTSLASGNRHGGGLAGSLILLLIGGYFLGSNLGYISLDPGDFFKYFLPLALIIGGICLIFKPRHSHHRRHEEFPRHPHRRHREEFPPPPPPAPMDPPSPPAFHPEMESPLDSIFGSLEKKEAEKEAKPKQEHPKQERPKYDHYYDMAGDKGEVINKSGFIGDVHLGQDYFQLRPTNISHFIGDTIIDLTKAQIPYGETKINVSSFIGDVKVFIPEDMDIGIMASSSAFIGDLKVLKQKQGGFMTSVSAESPYYREASKKIKLVVSVFIGDVKVNMVG</sequence>
<dbReference type="Proteomes" id="UP000267017">
    <property type="component" value="Unassembled WGS sequence"/>
</dbReference>
<organism evidence="5 6">
    <name type="scientific">Paenibacillus oralis</name>
    <dbReference type="NCBI Taxonomy" id="2490856"/>
    <lineage>
        <taxon>Bacteria</taxon>
        <taxon>Bacillati</taxon>
        <taxon>Bacillota</taxon>
        <taxon>Bacilli</taxon>
        <taxon>Bacillales</taxon>
        <taxon>Paenibacillaceae</taxon>
        <taxon>Paenibacillus</taxon>
    </lineage>
</organism>
<evidence type="ECO:0000313" key="5">
    <source>
        <dbReference type="EMBL" id="RRJ64482.1"/>
    </source>
</evidence>
<feature type="region of interest" description="Disordered" evidence="1">
    <location>
        <begin position="170"/>
        <end position="191"/>
    </location>
</feature>
<dbReference type="EMBL" id="RRCN01000001">
    <property type="protein sequence ID" value="RRJ64482.1"/>
    <property type="molecule type" value="Genomic_DNA"/>
</dbReference>
<proteinExistence type="predicted"/>
<accession>A0A3P3U2B6</accession>
<keyword evidence="2" id="KW-0812">Transmembrane</keyword>
<evidence type="ECO:0000313" key="6">
    <source>
        <dbReference type="Proteomes" id="UP000267017"/>
    </source>
</evidence>
<dbReference type="NCBIfam" id="NF040535">
    <property type="entry name" value="LiaF_C_term"/>
    <property type="match status" value="1"/>
</dbReference>
<protein>
    <recommendedName>
        <fullName evidence="7">Cell wall-active antibiotics response protein</fullName>
    </recommendedName>
</protein>
<dbReference type="RefSeq" id="WP_128632288.1">
    <property type="nucleotide sequence ID" value="NZ_RRCN01000001.1"/>
</dbReference>
<feature type="transmembrane region" description="Helical" evidence="2">
    <location>
        <begin position="36"/>
        <end position="56"/>
    </location>
</feature>
<evidence type="ECO:0000259" key="4">
    <source>
        <dbReference type="Pfam" id="PF22570"/>
    </source>
</evidence>
<name>A0A3P3U2B6_9BACL</name>
<keyword evidence="2" id="KW-1133">Transmembrane helix</keyword>
<feature type="region of interest" description="Disordered" evidence="1">
    <location>
        <begin position="119"/>
        <end position="155"/>
    </location>
</feature>
<keyword evidence="2" id="KW-0472">Membrane</keyword>
<evidence type="ECO:0000259" key="3">
    <source>
        <dbReference type="Pfam" id="PF09922"/>
    </source>
</evidence>
<reference evidence="5 6" key="1">
    <citation type="submission" date="2018-11" db="EMBL/GenBank/DDBJ databases">
        <title>Genome sequencing of Paenibacillus sp. KCOM 3021 (= ChDC PVNT-B20).</title>
        <authorList>
            <person name="Kook J.-K."/>
            <person name="Park S.-N."/>
            <person name="Lim Y.K."/>
        </authorList>
    </citation>
    <scope>NUCLEOTIDE SEQUENCE [LARGE SCALE GENOMIC DNA]</scope>
    <source>
        <strain evidence="5 6">KCOM 3021</strain>
    </source>
</reference>
<feature type="domain" description="Cell wall-active antibiotics response LiaF-like C-terminal" evidence="3">
    <location>
        <begin position="209"/>
        <end position="323"/>
    </location>
</feature>
<feature type="transmembrane region" description="Helical" evidence="2">
    <location>
        <begin position="68"/>
        <end position="86"/>
    </location>
</feature>